<dbReference type="STRING" id="909613.UO65_0758"/>
<dbReference type="SUPFAM" id="SSF56349">
    <property type="entry name" value="DNA breaking-rejoining enzymes"/>
    <property type="match status" value="1"/>
</dbReference>
<evidence type="ECO:0000259" key="2">
    <source>
        <dbReference type="Pfam" id="PF21338"/>
    </source>
</evidence>
<dbReference type="InterPro" id="IPR013500">
    <property type="entry name" value="TopoI_cat_euk"/>
</dbReference>
<dbReference type="SUPFAM" id="SSF55869">
    <property type="entry name" value="DNA topoisomerase I domain"/>
    <property type="match status" value="1"/>
</dbReference>
<evidence type="ECO:0000313" key="3">
    <source>
        <dbReference type="EMBL" id="EWC63928.1"/>
    </source>
</evidence>
<sequence length="328" mass="37444">MRLRRSKCDGPGVRRVRRGRGFAYVDESGDRVDDPAVLDRVRELVIPPAWQDVWICPHPNGHIQAVGTDDAGRRQYLYHERWRSQRDEQKHERVLALARRLPKIRTRIHDDLVQPGLSRERVIAGALRILDRGVFRVGGEEYAEDSRGVATLLRSHVRVRRDELAFHFPAKGGVDREAVIRDAELADLVRALRRGKADGDRLFAHGGHVIRAEEVNERFKRFAGERFTVKDMRTWTATVLAAAEYAAREQPSSKTAARRLDAEVMRAVAEQLGNTPTVARQSYVDPRVVEAFHSGRSIEATLRRIRGKPEEEIREPLERAVIRLLKSS</sequence>
<dbReference type="GO" id="GO:0003917">
    <property type="term" value="F:DNA topoisomerase type I (single strand cut, ATP-independent) activity"/>
    <property type="evidence" value="ECO:0007669"/>
    <property type="project" value="InterPro"/>
</dbReference>
<dbReference type="InterPro" id="IPR049331">
    <property type="entry name" value="Top1B_N_bact"/>
</dbReference>
<keyword evidence="4" id="KW-1185">Reference proteome</keyword>
<dbReference type="PATRIC" id="fig|909613.9.peg.776"/>
<dbReference type="Proteomes" id="UP000019277">
    <property type="component" value="Unassembled WGS sequence"/>
</dbReference>
<proteinExistence type="predicted"/>
<accession>W7IU81</accession>
<reference evidence="3 4" key="1">
    <citation type="journal article" date="2014" name="Genome Announc.">
        <title>Draft Genome Sequence of the Antitrypanosomally Active Sponge-Associated Bacterium Actinokineospora sp. Strain EG49.</title>
        <authorList>
            <person name="Harjes J."/>
            <person name="Ryu T."/>
            <person name="Abdelmohsen U.R."/>
            <person name="Moitinho-Silva L."/>
            <person name="Horn H."/>
            <person name="Ravasi T."/>
            <person name="Hentschel U."/>
        </authorList>
    </citation>
    <scope>NUCLEOTIDE SEQUENCE [LARGE SCALE GENOMIC DNA]</scope>
    <source>
        <strain evidence="3 4">EG49</strain>
    </source>
</reference>
<dbReference type="Pfam" id="PF21338">
    <property type="entry name" value="Top1B_N_bact"/>
    <property type="match status" value="1"/>
</dbReference>
<evidence type="ECO:0000259" key="1">
    <source>
        <dbReference type="Pfam" id="PF01028"/>
    </source>
</evidence>
<organism evidence="3 4">
    <name type="scientific">Actinokineospora spheciospongiae</name>
    <dbReference type="NCBI Taxonomy" id="909613"/>
    <lineage>
        <taxon>Bacteria</taxon>
        <taxon>Bacillati</taxon>
        <taxon>Actinomycetota</taxon>
        <taxon>Actinomycetes</taxon>
        <taxon>Pseudonocardiales</taxon>
        <taxon>Pseudonocardiaceae</taxon>
        <taxon>Actinokineospora</taxon>
    </lineage>
</organism>
<feature type="domain" description="DNA topoisomerase IB N-terminal" evidence="2">
    <location>
        <begin position="21"/>
        <end position="69"/>
    </location>
</feature>
<dbReference type="GO" id="GO:0003677">
    <property type="term" value="F:DNA binding"/>
    <property type="evidence" value="ECO:0007669"/>
    <property type="project" value="InterPro"/>
</dbReference>
<dbReference type="GO" id="GO:0006265">
    <property type="term" value="P:DNA topological change"/>
    <property type="evidence" value="ECO:0007669"/>
    <property type="project" value="InterPro"/>
</dbReference>
<dbReference type="EMBL" id="AYXG01000028">
    <property type="protein sequence ID" value="EWC63928.1"/>
    <property type="molecule type" value="Genomic_DNA"/>
</dbReference>
<dbReference type="EC" id="5.99.1.2" evidence="3"/>
<dbReference type="Gene3D" id="3.30.66.10">
    <property type="entry name" value="DNA topoisomerase I domain"/>
    <property type="match status" value="1"/>
</dbReference>
<dbReference type="RefSeq" id="WP_035278717.1">
    <property type="nucleotide sequence ID" value="NZ_AYXG01000028.1"/>
</dbReference>
<protein>
    <submittedName>
        <fullName evidence="3">DNA topoisomerase IB (Poxvirus type)</fullName>
        <ecNumber evidence="3">5.99.1.2</ecNumber>
    </submittedName>
</protein>
<dbReference type="InterPro" id="IPR011010">
    <property type="entry name" value="DNA_brk_join_enz"/>
</dbReference>
<dbReference type="InterPro" id="IPR014711">
    <property type="entry name" value="TopoI_cat_a-hlx-sub_euk"/>
</dbReference>
<comment type="caution">
    <text evidence="3">The sequence shown here is derived from an EMBL/GenBank/DDBJ whole genome shotgun (WGS) entry which is preliminary data.</text>
</comment>
<dbReference type="Gene3D" id="1.10.132.120">
    <property type="match status" value="1"/>
</dbReference>
<dbReference type="Gene3D" id="3.90.15.10">
    <property type="entry name" value="Topoisomerase I, Chain A, domain 3"/>
    <property type="match status" value="1"/>
</dbReference>
<dbReference type="OrthoDB" id="9778962at2"/>
<keyword evidence="3" id="KW-0413">Isomerase</keyword>
<dbReference type="eggNOG" id="COG3569">
    <property type="taxonomic scope" value="Bacteria"/>
</dbReference>
<dbReference type="AlphaFoldDB" id="W7IU81"/>
<dbReference type="PROSITE" id="PS52038">
    <property type="entry name" value="TOPO_IB_2"/>
    <property type="match status" value="1"/>
</dbReference>
<dbReference type="InterPro" id="IPR035447">
    <property type="entry name" value="DNA_topo_I_N_sf"/>
</dbReference>
<gene>
    <name evidence="3" type="ORF">UO65_0758</name>
</gene>
<feature type="domain" description="DNA topoisomerase I catalytic core eukaryotic-type" evidence="1">
    <location>
        <begin position="81"/>
        <end position="281"/>
    </location>
</feature>
<name>W7IU81_9PSEU</name>
<dbReference type="Pfam" id="PF01028">
    <property type="entry name" value="Topoisom_I"/>
    <property type="match status" value="1"/>
</dbReference>
<evidence type="ECO:0000313" key="4">
    <source>
        <dbReference type="Proteomes" id="UP000019277"/>
    </source>
</evidence>